<sequence>MVFSSQILEPLVSVIIPTYNRPEYLKQAITSALNQTYQNIEIIVSDNCSPENPQALVASFQDPRIRFWRHPKNVGLLANQLHAFKMAKGKYFASLHDDDLWNQDFLAKLVPTLEANPNVILSFCDQYIIDKYTRIDEVATEENSRAYKRNKIKGGVHTNFTTMGLVYKSIPTAAAAVFRNGVIDWDKIPAEVGGMWDLYLTYLACISGYAVYYHPEKLTRYRCHEETDTMMSGGRNIQAKIRKAKSEIFCYQTFMEDVRLQEFYPYFKQQCLEAHTTLGIGLLRDKKVADARPYFLLALKGQKFNFRTVVALILSFIPWFLVNKLIFMQRRKNQSENSLINA</sequence>
<keyword evidence="4" id="KW-1185">Reference proteome</keyword>
<accession>A0A975Y4W2</accession>
<dbReference type="Pfam" id="PF00535">
    <property type="entry name" value="Glycos_transf_2"/>
    <property type="match status" value="1"/>
</dbReference>
<keyword evidence="1" id="KW-1133">Transmembrane helix</keyword>
<dbReference type="InterPro" id="IPR050834">
    <property type="entry name" value="Glycosyltransf_2"/>
</dbReference>
<dbReference type="InterPro" id="IPR029044">
    <property type="entry name" value="Nucleotide-diphossugar_trans"/>
</dbReference>
<dbReference type="PANTHER" id="PTHR43685:SF2">
    <property type="entry name" value="GLYCOSYLTRANSFERASE 2-LIKE DOMAIN-CONTAINING PROTEIN"/>
    <property type="match status" value="1"/>
</dbReference>
<dbReference type="EMBL" id="CP021056">
    <property type="protein sequence ID" value="QXE23592.1"/>
    <property type="molecule type" value="Genomic_DNA"/>
</dbReference>
<dbReference type="AlphaFoldDB" id="A0A975Y4W2"/>
<keyword evidence="1" id="KW-0812">Transmembrane</keyword>
<dbReference type="Proteomes" id="UP000683511">
    <property type="component" value="Chromosome"/>
</dbReference>
<keyword evidence="1" id="KW-0472">Membrane</keyword>
<dbReference type="KEGG" id="rsin:B6N60_02282"/>
<keyword evidence="3" id="KW-0808">Transferase</keyword>
<dbReference type="GO" id="GO:0016740">
    <property type="term" value="F:transferase activity"/>
    <property type="evidence" value="ECO:0007669"/>
    <property type="project" value="UniProtKB-KW"/>
</dbReference>
<reference evidence="3" key="1">
    <citation type="submission" date="2017-04" db="EMBL/GenBank/DDBJ databases">
        <title>Genome deletions in a multicellular cyanobacterial endosymbiont for morphological adaptation in marine diatoms.</title>
        <authorList>
            <person name="Wang Y."/>
            <person name="Gao H."/>
            <person name="Li R."/>
            <person name="Xu X."/>
        </authorList>
    </citation>
    <scope>NUCLEOTIDE SEQUENCE</scope>
    <source>
        <strain evidence="3">FACHB 800</strain>
    </source>
</reference>
<evidence type="ECO:0000256" key="1">
    <source>
        <dbReference type="SAM" id="Phobius"/>
    </source>
</evidence>
<gene>
    <name evidence="3" type="ORF">B6N60_02282</name>
</gene>
<dbReference type="Gene3D" id="3.90.550.10">
    <property type="entry name" value="Spore Coat Polysaccharide Biosynthesis Protein SpsA, Chain A"/>
    <property type="match status" value="1"/>
</dbReference>
<evidence type="ECO:0000259" key="2">
    <source>
        <dbReference type="Pfam" id="PF00535"/>
    </source>
</evidence>
<feature type="transmembrane region" description="Helical" evidence="1">
    <location>
        <begin position="304"/>
        <end position="322"/>
    </location>
</feature>
<protein>
    <submittedName>
        <fullName evidence="3">Glycosyl transferase, family 2</fullName>
    </submittedName>
</protein>
<dbReference type="RefSeq" id="WP_190605860.1">
    <property type="nucleotide sequence ID" value="NZ_CP021056.1"/>
</dbReference>
<name>A0A975Y4W2_9NOST</name>
<dbReference type="PANTHER" id="PTHR43685">
    <property type="entry name" value="GLYCOSYLTRANSFERASE"/>
    <property type="match status" value="1"/>
</dbReference>
<proteinExistence type="predicted"/>
<feature type="domain" description="Glycosyltransferase 2-like" evidence="2">
    <location>
        <begin position="13"/>
        <end position="164"/>
    </location>
</feature>
<organism evidence="3 4">
    <name type="scientific">Richelia sinica FACHB-800</name>
    <dbReference type="NCBI Taxonomy" id="1357546"/>
    <lineage>
        <taxon>Bacteria</taxon>
        <taxon>Bacillati</taxon>
        <taxon>Cyanobacteriota</taxon>
        <taxon>Cyanophyceae</taxon>
        <taxon>Nostocales</taxon>
        <taxon>Nostocaceae</taxon>
        <taxon>Richelia</taxon>
    </lineage>
</organism>
<dbReference type="InterPro" id="IPR001173">
    <property type="entry name" value="Glyco_trans_2-like"/>
</dbReference>
<evidence type="ECO:0000313" key="4">
    <source>
        <dbReference type="Proteomes" id="UP000683511"/>
    </source>
</evidence>
<dbReference type="SUPFAM" id="SSF53448">
    <property type="entry name" value="Nucleotide-diphospho-sugar transferases"/>
    <property type="match status" value="1"/>
</dbReference>
<evidence type="ECO:0000313" key="3">
    <source>
        <dbReference type="EMBL" id="QXE23592.1"/>
    </source>
</evidence>